<proteinExistence type="predicted"/>
<gene>
    <name evidence="2" type="ORF">CLTEP_05820</name>
</gene>
<comment type="caution">
    <text evidence="2">The sequence shown here is derived from an EMBL/GenBank/DDBJ whole genome shotgun (WGS) entry which is preliminary data.</text>
</comment>
<accession>A0A151B674</accession>
<dbReference type="PATRIC" id="fig|1121338.3.peg.589"/>
<sequence>MKIKKSMSKVVSGVIAGGVLAGGILISITNIASASPVTNNAANNMRNSRMSMNFKAPMNRTQFQNTMFRHMNGILEDVLSDQVKAGIITQDESNKVLEYMKNRTTEMRNNFNHRRNQGKTNLLDEIVSEGILTQEKANAIKDKMHEIMEKDRTEQFNERLNALIENGTIKKQNADKLQEVFNTLAKERKANFEKMKNMTKEERRNYLENIRQQHRDMLDKLVEDGTLSQKDLDAFRSIYSKRNGNKGMNRGMHRGMRSGFNNLNGTNN</sequence>
<evidence type="ECO:0000256" key="1">
    <source>
        <dbReference type="SAM" id="MobiDB-lite"/>
    </source>
</evidence>
<dbReference type="RefSeq" id="WP_066822315.1">
    <property type="nucleotide sequence ID" value="NZ_LTBA01000003.1"/>
</dbReference>
<dbReference type="EMBL" id="LTBA01000003">
    <property type="protein sequence ID" value="KYH35406.1"/>
    <property type="molecule type" value="Genomic_DNA"/>
</dbReference>
<organism evidence="2 3">
    <name type="scientific">Clostridium tepidiprofundi DSM 19306</name>
    <dbReference type="NCBI Taxonomy" id="1121338"/>
    <lineage>
        <taxon>Bacteria</taxon>
        <taxon>Bacillati</taxon>
        <taxon>Bacillota</taxon>
        <taxon>Clostridia</taxon>
        <taxon>Eubacteriales</taxon>
        <taxon>Clostridiaceae</taxon>
        <taxon>Clostridium</taxon>
    </lineage>
</organism>
<dbReference type="OrthoDB" id="1936221at2"/>
<feature type="compositionally biased region" description="Polar residues" evidence="1">
    <location>
        <begin position="259"/>
        <end position="268"/>
    </location>
</feature>
<keyword evidence="3" id="KW-1185">Reference proteome</keyword>
<dbReference type="Proteomes" id="UP000075531">
    <property type="component" value="Unassembled WGS sequence"/>
</dbReference>
<name>A0A151B674_9CLOT</name>
<evidence type="ECO:0000313" key="3">
    <source>
        <dbReference type="Proteomes" id="UP000075531"/>
    </source>
</evidence>
<dbReference type="STRING" id="1121338.CLTEP_05820"/>
<dbReference type="AlphaFoldDB" id="A0A151B674"/>
<reference evidence="2 3" key="1">
    <citation type="submission" date="2016-02" db="EMBL/GenBank/DDBJ databases">
        <title>Genome sequence of Clostridium tepidiprofundi DSM 19306.</title>
        <authorList>
            <person name="Poehlein A."/>
            <person name="Daniel R."/>
        </authorList>
    </citation>
    <scope>NUCLEOTIDE SEQUENCE [LARGE SCALE GENOMIC DNA]</scope>
    <source>
        <strain evidence="2 3">DSM 19306</strain>
    </source>
</reference>
<evidence type="ECO:0000313" key="2">
    <source>
        <dbReference type="EMBL" id="KYH35406.1"/>
    </source>
</evidence>
<protein>
    <submittedName>
        <fullName evidence="2">Uncharacterized protein</fullName>
    </submittedName>
</protein>
<feature type="region of interest" description="Disordered" evidence="1">
    <location>
        <begin position="243"/>
        <end position="268"/>
    </location>
</feature>